<accession>A0AAW0YLV7</accession>
<name>A0AAW0YLV7_9TREE</name>
<dbReference type="PANTHER" id="PTHR12203">
    <property type="entry name" value="KDEL LYS-ASP-GLU-LEU CONTAINING - RELATED"/>
    <property type="match status" value="1"/>
</dbReference>
<dbReference type="AlphaFoldDB" id="A0AAW0YLV7"/>
<keyword evidence="4" id="KW-1185">Reference proteome</keyword>
<dbReference type="Proteomes" id="UP001388673">
    <property type="component" value="Unassembled WGS sequence"/>
</dbReference>
<gene>
    <name evidence="3" type="ORF">IAR55_003213</name>
</gene>
<dbReference type="Pfam" id="PF05686">
    <property type="entry name" value="Glyco_transf_90"/>
    <property type="match status" value="1"/>
</dbReference>
<dbReference type="InterPro" id="IPR051091">
    <property type="entry name" value="O-Glucosyltr/Glycosyltrsf_90"/>
</dbReference>
<evidence type="ECO:0000313" key="4">
    <source>
        <dbReference type="Proteomes" id="UP001388673"/>
    </source>
</evidence>
<proteinExistence type="predicted"/>
<feature type="signal peptide" evidence="1">
    <location>
        <begin position="1"/>
        <end position="23"/>
    </location>
</feature>
<reference evidence="3 4" key="1">
    <citation type="journal article" date="2024" name="bioRxiv">
        <title>Comparative genomics of Cryptococcus and Kwoniella reveals pathogenesis evolution and contrasting karyotype dynamics via intercentromeric recombination or chromosome fusion.</title>
        <authorList>
            <person name="Coelho M.A."/>
            <person name="David-Palma M."/>
            <person name="Shea T."/>
            <person name="Bowers K."/>
            <person name="McGinley-Smith S."/>
            <person name="Mohammad A.W."/>
            <person name="Gnirke A."/>
            <person name="Yurkov A.M."/>
            <person name="Nowrousian M."/>
            <person name="Sun S."/>
            <person name="Cuomo C.A."/>
            <person name="Heitman J."/>
        </authorList>
    </citation>
    <scope>NUCLEOTIDE SEQUENCE [LARGE SCALE GENOMIC DNA]</scope>
    <source>
        <strain evidence="3 4">CBS 13917</strain>
    </source>
</reference>
<dbReference type="SMART" id="SM00672">
    <property type="entry name" value="CAP10"/>
    <property type="match status" value="1"/>
</dbReference>
<dbReference type="RefSeq" id="XP_066802713.1">
    <property type="nucleotide sequence ID" value="XM_066946321.1"/>
</dbReference>
<dbReference type="GeneID" id="92180471"/>
<comment type="caution">
    <text evidence="3">The sequence shown here is derived from an EMBL/GenBank/DDBJ whole genome shotgun (WGS) entry which is preliminary data.</text>
</comment>
<protein>
    <recommendedName>
        <fullName evidence="2">Glycosyl transferase CAP10 domain-containing protein</fullName>
    </recommendedName>
</protein>
<dbReference type="EMBL" id="JBCAWK010000006">
    <property type="protein sequence ID" value="KAK8854475.1"/>
    <property type="molecule type" value="Genomic_DNA"/>
</dbReference>
<organism evidence="3 4">
    <name type="scientific">Kwoniella newhampshirensis</name>
    <dbReference type="NCBI Taxonomy" id="1651941"/>
    <lineage>
        <taxon>Eukaryota</taxon>
        <taxon>Fungi</taxon>
        <taxon>Dikarya</taxon>
        <taxon>Basidiomycota</taxon>
        <taxon>Agaricomycotina</taxon>
        <taxon>Tremellomycetes</taxon>
        <taxon>Tremellales</taxon>
        <taxon>Cryptococcaceae</taxon>
        <taxon>Kwoniella</taxon>
    </lineage>
</organism>
<dbReference type="InterPro" id="IPR006598">
    <property type="entry name" value="CAP10"/>
</dbReference>
<evidence type="ECO:0000313" key="3">
    <source>
        <dbReference type="EMBL" id="KAK8854475.1"/>
    </source>
</evidence>
<feature type="domain" description="Glycosyl transferase CAP10" evidence="2">
    <location>
        <begin position="146"/>
        <end position="407"/>
    </location>
</feature>
<evidence type="ECO:0000259" key="2">
    <source>
        <dbReference type="SMART" id="SM00672"/>
    </source>
</evidence>
<feature type="chain" id="PRO_5043699125" description="Glycosyl transferase CAP10 domain-containing protein" evidence="1">
    <location>
        <begin position="24"/>
        <end position="432"/>
    </location>
</feature>
<keyword evidence="1" id="KW-0732">Signal</keyword>
<dbReference type="PANTHER" id="PTHR12203:SF107">
    <property type="entry name" value="GLYCOSYL TRANSFERASE CAP10 DOMAIN-CONTAINING PROTEIN"/>
    <property type="match status" value="1"/>
</dbReference>
<sequence>MPTRTTQIYLAAILLVTSIIALAHFHPGTTFSLPLLPTPDDGVYMTSSHPDSDAWRQSANRQLTQEECLDRYPDLYLEADRAKKLYKSKGGITKEMVDEAENDNGNARLVILNNKLFVKAFRGGINTRTQAAIAAVYRTVLTSPEPLPDIDFVIQTSDAGNGKYPHFALDREEEQEEIWLMPDFGFFSWPEPGVGAYTEVRQKTLAYEEDLGLKLDNEMQVVSTSWDNKTQKLFWRGAPMVEVRQDLLRGSRDQPWSDVRELNWGAVNQDEEEKQKNNGDLRTPAQHCQYQFLAHVEGWAYSGRLKYLQQCRSVIVAHPLKYIQHYHHLLIGKDGDPKQNFVQVPLPLEENLAPAMESLLDPKNREKVERIADNSWRNMREGWISPAANECYYRYALRAYASVQNFQPSLEGRSVPYESFLLMGSTHWDPHR</sequence>
<dbReference type="KEGG" id="kne:92180471"/>
<evidence type="ECO:0000256" key="1">
    <source>
        <dbReference type="SAM" id="SignalP"/>
    </source>
</evidence>